<reference evidence="3 4" key="1">
    <citation type="submission" date="2016-09" db="EMBL/GenBank/DDBJ databases">
        <title>Extensive genetic diversity and differential bi-allelic expression allows diatom success in the polar Southern Ocean.</title>
        <authorList>
            <consortium name="DOE Joint Genome Institute"/>
            <person name="Mock T."/>
            <person name="Otillar R.P."/>
            <person name="Strauss J."/>
            <person name="Dupont C."/>
            <person name="Frickenhaus S."/>
            <person name="Maumus F."/>
            <person name="Mcmullan M."/>
            <person name="Sanges R."/>
            <person name="Schmutz J."/>
            <person name="Toseland A."/>
            <person name="Valas R."/>
            <person name="Veluchamy A."/>
            <person name="Ward B.J."/>
            <person name="Allen A."/>
            <person name="Barry K."/>
            <person name="Falciatore A."/>
            <person name="Ferrante M."/>
            <person name="Fortunato A.E."/>
            <person name="Gloeckner G."/>
            <person name="Gruber A."/>
            <person name="Hipkin R."/>
            <person name="Janech M."/>
            <person name="Kroth P."/>
            <person name="Leese F."/>
            <person name="Lindquist E."/>
            <person name="Lyon B.R."/>
            <person name="Martin J."/>
            <person name="Mayer C."/>
            <person name="Parker M."/>
            <person name="Quesneville H."/>
            <person name="Raymond J."/>
            <person name="Uhlig C."/>
            <person name="Valentin K.U."/>
            <person name="Worden A.Z."/>
            <person name="Armbrust E.V."/>
            <person name="Bowler C."/>
            <person name="Green B."/>
            <person name="Moulton V."/>
            <person name="Van Oosterhout C."/>
            <person name="Grigoriev I."/>
        </authorList>
    </citation>
    <scope>NUCLEOTIDE SEQUENCE [LARGE SCALE GENOMIC DNA]</scope>
    <source>
        <strain evidence="3 4">CCMP1102</strain>
    </source>
</reference>
<dbReference type="Proteomes" id="UP000095751">
    <property type="component" value="Unassembled WGS sequence"/>
</dbReference>
<dbReference type="AlphaFoldDB" id="A0A1E7FA78"/>
<proteinExistence type="predicted"/>
<evidence type="ECO:0000256" key="1">
    <source>
        <dbReference type="ARBA" id="ARBA00022614"/>
    </source>
</evidence>
<evidence type="ECO:0000256" key="2">
    <source>
        <dbReference type="ARBA" id="ARBA00022737"/>
    </source>
</evidence>
<dbReference type="InParanoid" id="A0A1E7FA78"/>
<dbReference type="SUPFAM" id="SSF52058">
    <property type="entry name" value="L domain-like"/>
    <property type="match status" value="1"/>
</dbReference>
<dbReference type="InterPro" id="IPR001611">
    <property type="entry name" value="Leu-rich_rpt"/>
</dbReference>
<dbReference type="OrthoDB" id="48557at2759"/>
<protein>
    <submittedName>
        <fullName evidence="3">L domain-like protein</fullName>
    </submittedName>
</protein>
<gene>
    <name evidence="3" type="ORF">FRACYDRAFT_187587</name>
</gene>
<dbReference type="KEGG" id="fcy:FRACYDRAFT_187587"/>
<keyword evidence="1" id="KW-0433">Leucine-rich repeat</keyword>
<dbReference type="PANTHER" id="PTHR48004">
    <property type="entry name" value="OS01G0149700 PROTEIN"/>
    <property type="match status" value="1"/>
</dbReference>
<dbReference type="Pfam" id="PF00560">
    <property type="entry name" value="LRR_1"/>
    <property type="match status" value="3"/>
</dbReference>
<sequence length="303" mass="33874">NGLAGSLPVQMQYLRRLEDLILPFNAKLIDTASLDGILPLSLLKHLELQYCGMEGTLPDDIGNLQALTFLGLGNNFLDGTIPESFFQLTNLQVLGLDDNLLQSPIAPFAKFINIEKLYIEDNELTGQITEEMIRNGWQKMIDLDVSVNRLVGPIPENIWSMLNMEVLDIHGNDFIGAIPEIEVIHDKMMFLAVNDNTLEWKIPETISNLINLAHLDISANNMVIPFPSTMNQLSNLRSLYTGINNFEEHTIPSFLEGMTNLKELSMKQNKLTGTLPSFLGGLTELQVLDFDFNMLEGNLPSVS</sequence>
<evidence type="ECO:0000313" key="4">
    <source>
        <dbReference type="Proteomes" id="UP000095751"/>
    </source>
</evidence>
<evidence type="ECO:0000313" key="3">
    <source>
        <dbReference type="EMBL" id="OEU15046.1"/>
    </source>
</evidence>
<dbReference type="FunFam" id="3.80.10.10:FF:000041">
    <property type="entry name" value="LRR receptor-like serine/threonine-protein kinase ERECTA"/>
    <property type="match status" value="1"/>
</dbReference>
<dbReference type="InterPro" id="IPR032675">
    <property type="entry name" value="LRR_dom_sf"/>
</dbReference>
<dbReference type="Gene3D" id="3.80.10.10">
    <property type="entry name" value="Ribonuclease Inhibitor"/>
    <property type="match status" value="2"/>
</dbReference>
<accession>A0A1E7FA78</accession>
<keyword evidence="2" id="KW-0677">Repeat</keyword>
<organism evidence="3 4">
    <name type="scientific">Fragilariopsis cylindrus CCMP1102</name>
    <dbReference type="NCBI Taxonomy" id="635003"/>
    <lineage>
        <taxon>Eukaryota</taxon>
        <taxon>Sar</taxon>
        <taxon>Stramenopiles</taxon>
        <taxon>Ochrophyta</taxon>
        <taxon>Bacillariophyta</taxon>
        <taxon>Bacillariophyceae</taxon>
        <taxon>Bacillariophycidae</taxon>
        <taxon>Bacillariales</taxon>
        <taxon>Bacillariaceae</taxon>
        <taxon>Fragilariopsis</taxon>
    </lineage>
</organism>
<dbReference type="PANTHER" id="PTHR48004:SF59">
    <property type="entry name" value="LEUCINE-RICH REPEAT-CONTAINING N-TERMINAL PLANT-TYPE DOMAIN-CONTAINING PROTEIN"/>
    <property type="match status" value="1"/>
</dbReference>
<dbReference type="InterPro" id="IPR052941">
    <property type="entry name" value="StomDev_PlantInt_Reg"/>
</dbReference>
<feature type="non-terminal residue" evidence="3">
    <location>
        <position position="1"/>
    </location>
</feature>
<keyword evidence="4" id="KW-1185">Reference proteome</keyword>
<name>A0A1E7FA78_9STRA</name>
<dbReference type="EMBL" id="KV784359">
    <property type="protein sequence ID" value="OEU15046.1"/>
    <property type="molecule type" value="Genomic_DNA"/>
</dbReference>